<keyword evidence="2 8" id="KW-0645">Protease</keyword>
<dbReference type="GO" id="GO:0006508">
    <property type="term" value="P:proteolysis"/>
    <property type="evidence" value="ECO:0007669"/>
    <property type="project" value="UniProtKB-KW"/>
</dbReference>
<feature type="coiled-coil region" evidence="5">
    <location>
        <begin position="353"/>
        <end position="380"/>
    </location>
</feature>
<dbReference type="GO" id="GO:0080090">
    <property type="term" value="P:regulation of primary metabolic process"/>
    <property type="evidence" value="ECO:0007669"/>
    <property type="project" value="UniProtKB-ARBA"/>
</dbReference>
<name>A0A1W4WJW7_AGRPL</name>
<evidence type="ECO:0000256" key="1">
    <source>
        <dbReference type="ARBA" id="ARBA00005234"/>
    </source>
</evidence>
<dbReference type="InterPro" id="IPR003653">
    <property type="entry name" value="Peptidase_C48_C"/>
</dbReference>
<feature type="domain" description="Ubiquitin-like protease family profile" evidence="6">
    <location>
        <begin position="445"/>
        <end position="607"/>
    </location>
</feature>
<dbReference type="Proteomes" id="UP000192223">
    <property type="component" value="Unplaced"/>
</dbReference>
<dbReference type="AlphaFoldDB" id="A0A1W4WJW7"/>
<dbReference type="FunFam" id="3.40.395.10:FF:000001">
    <property type="entry name" value="Sentrin-specific protease 1"/>
    <property type="match status" value="1"/>
</dbReference>
<keyword evidence="5" id="KW-0175">Coiled coil</keyword>
<sequence length="639" mass="73496">MKYLEIMIDIIEYIRNLIFPSDVNRKKRRSIFEQGEVPVKIRRTMSQHPHLEDNWNSFSSSSSGNFRSRSNLYSSSPPLPINKSKENIVYNIDDDDVLLIKNNTKFNNNNPIQITSTPNVSTGDDDVAIVSSESLADKKTNFRKQGLDYINLSCFNETQNTFRQPTSKLRRAGFNSTTPTIFSSIQEVRSKLNSRNPSIHSSTLDQSFRLDEKLRYRELLSRAAPSWSSYNTNGSLSNYSTPTGKLCVDTRSRGKKLVGLAQRTESKETAFIDLTDDTSKKYKPRPSIKDTINKVLDDFDNEPVVVKDSDSEVEILPSPPSPKPDFKVGPVNSLKAVIDTSEHSHKEWVDKLIKERYDQLAKKEKEIQKQRAQVEKFSQINHEIRIKLLEEDVKRSLQIKDIVLPVEVSEEASLPQLTEEQEKIVANALNPRGNPNEVLAQKFSLSITRRDLLTLSGLNWLNDEVINFYMNLIIERGKLPQWPKAYAMNTFFYPKLLKDGPASLRRWTRKVDIFAHDIIAVPIHLGVHWCMSMIDFRYKTIKYYDSMGGSNRRCLDALLNYLQAEHMDKKKTKYDVSNWELESVKDIPQQMNGSDCGMFSCTFAEFLTRDAKITFSQEDMPYLRRKMVLEIITGVLLIT</sequence>
<keyword evidence="7" id="KW-1185">Reference proteome</keyword>
<gene>
    <name evidence="8" type="primary">LOC108736334</name>
</gene>
<evidence type="ECO:0000256" key="2">
    <source>
        <dbReference type="ARBA" id="ARBA00022670"/>
    </source>
</evidence>
<dbReference type="SUPFAM" id="SSF54001">
    <property type="entry name" value="Cysteine proteinases"/>
    <property type="match status" value="1"/>
</dbReference>
<dbReference type="GO" id="GO:0016929">
    <property type="term" value="F:deSUMOylase activity"/>
    <property type="evidence" value="ECO:0007669"/>
    <property type="project" value="TreeGrafter"/>
</dbReference>
<dbReference type="PANTHER" id="PTHR12606">
    <property type="entry name" value="SENTRIN/SUMO-SPECIFIC PROTEASE"/>
    <property type="match status" value="1"/>
</dbReference>
<proteinExistence type="inferred from homology"/>
<dbReference type="InParanoid" id="A0A1W4WJW7"/>
<dbReference type="Pfam" id="PF02902">
    <property type="entry name" value="Peptidase_C48"/>
    <property type="match status" value="1"/>
</dbReference>
<dbReference type="STRING" id="224129.A0A1W4WJW7"/>
<organism evidence="7 8">
    <name type="scientific">Agrilus planipennis</name>
    <name type="common">Emerald ash borer</name>
    <name type="synonym">Agrilus marcopoli</name>
    <dbReference type="NCBI Taxonomy" id="224129"/>
    <lineage>
        <taxon>Eukaryota</taxon>
        <taxon>Metazoa</taxon>
        <taxon>Ecdysozoa</taxon>
        <taxon>Arthropoda</taxon>
        <taxon>Hexapoda</taxon>
        <taxon>Insecta</taxon>
        <taxon>Pterygota</taxon>
        <taxon>Neoptera</taxon>
        <taxon>Endopterygota</taxon>
        <taxon>Coleoptera</taxon>
        <taxon>Polyphaga</taxon>
        <taxon>Elateriformia</taxon>
        <taxon>Buprestoidea</taxon>
        <taxon>Buprestidae</taxon>
        <taxon>Agrilinae</taxon>
        <taxon>Agrilus</taxon>
    </lineage>
</organism>
<evidence type="ECO:0000256" key="3">
    <source>
        <dbReference type="ARBA" id="ARBA00022801"/>
    </source>
</evidence>
<reference evidence="8" key="1">
    <citation type="submission" date="2025-08" db="UniProtKB">
        <authorList>
            <consortium name="RefSeq"/>
        </authorList>
    </citation>
    <scope>IDENTIFICATION</scope>
    <source>
        <tissue evidence="8">Entire body</tissue>
    </source>
</reference>
<protein>
    <submittedName>
        <fullName evidence="8">Ubiquitin-like-specific protease ESD4</fullName>
    </submittedName>
</protein>
<accession>A0A1W4WJW7</accession>
<evidence type="ECO:0000256" key="5">
    <source>
        <dbReference type="SAM" id="Coils"/>
    </source>
</evidence>
<keyword evidence="4" id="KW-0788">Thiol protease</keyword>
<evidence type="ECO:0000259" key="6">
    <source>
        <dbReference type="PROSITE" id="PS50600"/>
    </source>
</evidence>
<dbReference type="KEGG" id="apln:108736334"/>
<dbReference type="PANTHER" id="PTHR12606:SF141">
    <property type="entry name" value="GH15225P-RELATED"/>
    <property type="match status" value="1"/>
</dbReference>
<dbReference type="PROSITE" id="PS50600">
    <property type="entry name" value="ULP_PROTEASE"/>
    <property type="match status" value="1"/>
</dbReference>
<dbReference type="OrthoDB" id="1939479at2759"/>
<comment type="similarity">
    <text evidence="1">Belongs to the peptidase C48 family.</text>
</comment>
<dbReference type="InterPro" id="IPR038765">
    <property type="entry name" value="Papain-like_cys_pep_sf"/>
</dbReference>
<dbReference type="RefSeq" id="XP_018324219.1">
    <property type="nucleotide sequence ID" value="XM_018468717.2"/>
</dbReference>
<dbReference type="GO" id="GO:0005634">
    <property type="term" value="C:nucleus"/>
    <property type="evidence" value="ECO:0007669"/>
    <property type="project" value="TreeGrafter"/>
</dbReference>
<dbReference type="GO" id="GO:0016926">
    <property type="term" value="P:protein desumoylation"/>
    <property type="evidence" value="ECO:0007669"/>
    <property type="project" value="TreeGrafter"/>
</dbReference>
<dbReference type="GO" id="GO:0060255">
    <property type="term" value="P:regulation of macromolecule metabolic process"/>
    <property type="evidence" value="ECO:0007669"/>
    <property type="project" value="UniProtKB-ARBA"/>
</dbReference>
<keyword evidence="3" id="KW-0378">Hydrolase</keyword>
<dbReference type="Gene3D" id="3.40.395.10">
    <property type="entry name" value="Adenoviral Proteinase, Chain A"/>
    <property type="match status" value="1"/>
</dbReference>
<evidence type="ECO:0000256" key="4">
    <source>
        <dbReference type="ARBA" id="ARBA00022807"/>
    </source>
</evidence>
<evidence type="ECO:0000313" key="7">
    <source>
        <dbReference type="Proteomes" id="UP000192223"/>
    </source>
</evidence>
<evidence type="ECO:0000313" key="8">
    <source>
        <dbReference type="RefSeq" id="XP_018324219.1"/>
    </source>
</evidence>
<dbReference type="GeneID" id="108736334"/>